<evidence type="ECO:0000256" key="3">
    <source>
        <dbReference type="ARBA" id="ARBA00022801"/>
    </source>
</evidence>
<evidence type="ECO:0000313" key="4">
    <source>
        <dbReference type="EMBL" id="GAA0260840.1"/>
    </source>
</evidence>
<dbReference type="CDD" id="cd01310">
    <property type="entry name" value="TatD_DNAse"/>
    <property type="match status" value="1"/>
</dbReference>
<name>A0ABN0UTB3_9GAMM</name>
<dbReference type="PANTHER" id="PTHR46124">
    <property type="entry name" value="D-AMINOACYL-TRNA DEACYLASE"/>
    <property type="match status" value="1"/>
</dbReference>
<keyword evidence="3 4" id="KW-0378">Hydrolase</keyword>
<dbReference type="GO" id="GO:0016787">
    <property type="term" value="F:hydrolase activity"/>
    <property type="evidence" value="ECO:0007669"/>
    <property type="project" value="UniProtKB-KW"/>
</dbReference>
<dbReference type="InterPro" id="IPR032466">
    <property type="entry name" value="Metal_Hydrolase"/>
</dbReference>
<dbReference type="PIRSF" id="PIRSF005902">
    <property type="entry name" value="DNase_TatD"/>
    <property type="match status" value="1"/>
</dbReference>
<gene>
    <name evidence="4" type="ORF">GCM10009126_27900</name>
</gene>
<dbReference type="SUPFAM" id="SSF51556">
    <property type="entry name" value="Metallo-dependent hydrolases"/>
    <property type="match status" value="1"/>
</dbReference>
<dbReference type="Proteomes" id="UP001500657">
    <property type="component" value="Unassembled WGS sequence"/>
</dbReference>
<accession>A0ABN0UTB3</accession>
<dbReference type="Gene3D" id="3.20.20.140">
    <property type="entry name" value="Metal-dependent hydrolases"/>
    <property type="match status" value="1"/>
</dbReference>
<evidence type="ECO:0000256" key="2">
    <source>
        <dbReference type="ARBA" id="ARBA00022723"/>
    </source>
</evidence>
<dbReference type="PROSITE" id="PS01137">
    <property type="entry name" value="TATD_1"/>
    <property type="match status" value="1"/>
</dbReference>
<sequence>MHEIVDSHAHLDDGRFEPDLAAVMQRASDVGVAATVVPATDRASWPRIRELCRRHPQAHPAYGLHPMFLNENACPDVDALSSWLDAHHAVAVGEIGLDFHVEGIERELQREIFARQLEVARAHKLPVIVHARGALEEVIHTLRRADGVYGVVHSFSGSEQQAQQLWDIGFCLGIGGPVTYERARRLRRIVASMPLHHLLLESDAPDQPDANHRGQRNEPARVAGILRCIAELRGAPEAEIAAATTANARRLFGLERPPR</sequence>
<dbReference type="EMBL" id="BAAAFO010000004">
    <property type="protein sequence ID" value="GAA0260840.1"/>
    <property type="molecule type" value="Genomic_DNA"/>
</dbReference>
<dbReference type="InterPro" id="IPR018228">
    <property type="entry name" value="DNase_TatD-rel_CS"/>
</dbReference>
<reference evidence="4 5" key="1">
    <citation type="journal article" date="2019" name="Int. J. Syst. Evol. Microbiol.">
        <title>The Global Catalogue of Microorganisms (GCM) 10K type strain sequencing project: providing services to taxonomists for standard genome sequencing and annotation.</title>
        <authorList>
            <consortium name="The Broad Institute Genomics Platform"/>
            <consortium name="The Broad Institute Genome Sequencing Center for Infectious Disease"/>
            <person name="Wu L."/>
            <person name="Ma J."/>
        </authorList>
    </citation>
    <scope>NUCLEOTIDE SEQUENCE [LARGE SCALE GENOMIC DNA]</scope>
    <source>
        <strain evidence="4 5">JCM 16242</strain>
    </source>
</reference>
<comment type="similarity">
    <text evidence="1">Belongs to the metallo-dependent hydrolases superfamily. TatD-type hydrolase family.</text>
</comment>
<protein>
    <submittedName>
        <fullName evidence="4">TatD family hydrolase</fullName>
    </submittedName>
</protein>
<comment type="caution">
    <text evidence="4">The sequence shown here is derived from an EMBL/GenBank/DDBJ whole genome shotgun (WGS) entry which is preliminary data.</text>
</comment>
<keyword evidence="2" id="KW-0479">Metal-binding</keyword>
<keyword evidence="5" id="KW-1185">Reference proteome</keyword>
<dbReference type="RefSeq" id="WP_343883402.1">
    <property type="nucleotide sequence ID" value="NZ_BAAAFO010000004.1"/>
</dbReference>
<dbReference type="PANTHER" id="PTHR46124:SF3">
    <property type="entry name" value="HYDROLASE"/>
    <property type="match status" value="1"/>
</dbReference>
<dbReference type="Pfam" id="PF01026">
    <property type="entry name" value="TatD_DNase"/>
    <property type="match status" value="1"/>
</dbReference>
<dbReference type="NCBIfam" id="TIGR00010">
    <property type="entry name" value="YchF/TatD family DNA exonuclease"/>
    <property type="match status" value="1"/>
</dbReference>
<evidence type="ECO:0000313" key="5">
    <source>
        <dbReference type="Proteomes" id="UP001500657"/>
    </source>
</evidence>
<organism evidence="4 5">
    <name type="scientific">Rhodanobacter caeni</name>
    <dbReference type="NCBI Taxonomy" id="657654"/>
    <lineage>
        <taxon>Bacteria</taxon>
        <taxon>Pseudomonadati</taxon>
        <taxon>Pseudomonadota</taxon>
        <taxon>Gammaproteobacteria</taxon>
        <taxon>Lysobacterales</taxon>
        <taxon>Rhodanobacteraceae</taxon>
        <taxon>Rhodanobacter</taxon>
    </lineage>
</organism>
<dbReference type="InterPro" id="IPR001130">
    <property type="entry name" value="TatD-like"/>
</dbReference>
<dbReference type="PROSITE" id="PS01090">
    <property type="entry name" value="TATD_2"/>
    <property type="match status" value="1"/>
</dbReference>
<dbReference type="InterPro" id="IPR015991">
    <property type="entry name" value="TatD/YcfH-like"/>
</dbReference>
<evidence type="ECO:0000256" key="1">
    <source>
        <dbReference type="ARBA" id="ARBA00009275"/>
    </source>
</evidence>
<proteinExistence type="inferred from homology"/>